<dbReference type="EMBL" id="KZ857429">
    <property type="protein sequence ID" value="RDX46206.1"/>
    <property type="molecule type" value="Genomic_DNA"/>
</dbReference>
<reference evidence="2 3" key="1">
    <citation type="journal article" date="2018" name="Biotechnol. Biofuels">
        <title>Integrative visual omics of the white-rot fungus Polyporus brumalis exposes the biotechnological potential of its oxidative enzymes for delignifying raw plant biomass.</title>
        <authorList>
            <person name="Miyauchi S."/>
            <person name="Rancon A."/>
            <person name="Drula E."/>
            <person name="Hage H."/>
            <person name="Chaduli D."/>
            <person name="Favel A."/>
            <person name="Grisel S."/>
            <person name="Henrissat B."/>
            <person name="Herpoel-Gimbert I."/>
            <person name="Ruiz-Duenas F.J."/>
            <person name="Chevret D."/>
            <person name="Hainaut M."/>
            <person name="Lin J."/>
            <person name="Wang M."/>
            <person name="Pangilinan J."/>
            <person name="Lipzen A."/>
            <person name="Lesage-Meessen L."/>
            <person name="Navarro D."/>
            <person name="Riley R."/>
            <person name="Grigoriev I.V."/>
            <person name="Zhou S."/>
            <person name="Raouche S."/>
            <person name="Rosso M.N."/>
        </authorList>
    </citation>
    <scope>NUCLEOTIDE SEQUENCE [LARGE SCALE GENOMIC DNA]</scope>
    <source>
        <strain evidence="2 3">BRFM 1820</strain>
    </source>
</reference>
<organism evidence="2 3">
    <name type="scientific">Lentinus brumalis</name>
    <dbReference type="NCBI Taxonomy" id="2498619"/>
    <lineage>
        <taxon>Eukaryota</taxon>
        <taxon>Fungi</taxon>
        <taxon>Dikarya</taxon>
        <taxon>Basidiomycota</taxon>
        <taxon>Agaricomycotina</taxon>
        <taxon>Agaricomycetes</taxon>
        <taxon>Polyporales</taxon>
        <taxon>Polyporaceae</taxon>
        <taxon>Lentinus</taxon>
    </lineage>
</organism>
<protein>
    <submittedName>
        <fullName evidence="2">Uncharacterized protein</fullName>
    </submittedName>
</protein>
<keyword evidence="3" id="KW-1185">Reference proteome</keyword>
<feature type="region of interest" description="Disordered" evidence="1">
    <location>
        <begin position="230"/>
        <end position="250"/>
    </location>
</feature>
<dbReference type="AlphaFoldDB" id="A0A371D0Y5"/>
<gene>
    <name evidence="2" type="ORF">OH76DRAFT_1420285</name>
</gene>
<proteinExistence type="predicted"/>
<sequence length="250" mass="26939">MAEAAEVGGEGQNGASSIELDSTNCAVAGCRALRWPGPDERNIGPGSIGSEDWLESLQRVQRNFIDSVTTPHLASASPGEHDCDSTLDSGESSDPEYPIFVYVNHLPSCCGDTGPEAVAVAVLGGSDPDLTVVIPRSLDHIRAHGHNPTDFWQRYLHTGLLEACYEHELLSLWRGFDEALANVILCSRLFRLAECTDRVLLPLLRWAMSQCPDAMLLPAALVHPRTMLPGAPKPSVQNDGNAPAADELHI</sequence>
<dbReference type="Proteomes" id="UP000256964">
    <property type="component" value="Unassembled WGS sequence"/>
</dbReference>
<feature type="region of interest" description="Disordered" evidence="1">
    <location>
        <begin position="70"/>
        <end position="91"/>
    </location>
</feature>
<evidence type="ECO:0000313" key="2">
    <source>
        <dbReference type="EMBL" id="RDX46206.1"/>
    </source>
</evidence>
<evidence type="ECO:0000313" key="3">
    <source>
        <dbReference type="Proteomes" id="UP000256964"/>
    </source>
</evidence>
<name>A0A371D0Y5_9APHY</name>
<dbReference type="OrthoDB" id="2765320at2759"/>
<evidence type="ECO:0000256" key="1">
    <source>
        <dbReference type="SAM" id="MobiDB-lite"/>
    </source>
</evidence>
<accession>A0A371D0Y5</accession>